<reference evidence="1 2" key="1">
    <citation type="submission" date="2020-05" db="EMBL/GenBank/DDBJ databases">
        <title>WGS assembly of Panicum virgatum.</title>
        <authorList>
            <person name="Lovell J.T."/>
            <person name="Jenkins J."/>
            <person name="Shu S."/>
            <person name="Juenger T.E."/>
            <person name="Schmutz J."/>
        </authorList>
    </citation>
    <scope>NUCLEOTIDE SEQUENCE [LARGE SCALE GENOMIC DNA]</scope>
    <source>
        <strain evidence="2">cv. AP13</strain>
    </source>
</reference>
<sequence length="148" mass="16530">MLYTHGTVAEPSQFPPDSAHLHKFTRTAVALLAACALLRSSRLEARAPRGDRPAMFATAARWAAKKGRPKMARIQLTVPPEQAQSITRAIFDIVRGHGPLTISDVWPVWDHVKSSGVSLVGLASKRQMEIMLRWMRGRQKLRLVCDHD</sequence>
<dbReference type="EMBL" id="CM029047">
    <property type="protein sequence ID" value="KAG2583434.1"/>
    <property type="molecule type" value="Genomic_DNA"/>
</dbReference>
<proteinExistence type="predicted"/>
<dbReference type="AlphaFoldDB" id="A0A8T0RD78"/>
<evidence type="ECO:0000313" key="1">
    <source>
        <dbReference type="EMBL" id="KAG2583434.1"/>
    </source>
</evidence>
<organism evidence="1 2">
    <name type="scientific">Panicum virgatum</name>
    <name type="common">Blackwell switchgrass</name>
    <dbReference type="NCBI Taxonomy" id="38727"/>
    <lineage>
        <taxon>Eukaryota</taxon>
        <taxon>Viridiplantae</taxon>
        <taxon>Streptophyta</taxon>
        <taxon>Embryophyta</taxon>
        <taxon>Tracheophyta</taxon>
        <taxon>Spermatophyta</taxon>
        <taxon>Magnoliopsida</taxon>
        <taxon>Liliopsida</taxon>
        <taxon>Poales</taxon>
        <taxon>Poaceae</taxon>
        <taxon>PACMAD clade</taxon>
        <taxon>Panicoideae</taxon>
        <taxon>Panicodae</taxon>
        <taxon>Paniceae</taxon>
        <taxon>Panicinae</taxon>
        <taxon>Panicum</taxon>
        <taxon>Panicum sect. Hiantes</taxon>
    </lineage>
</organism>
<dbReference type="PANTHER" id="PTHR35110">
    <property type="entry name" value="EXPRESSED PROTEIN"/>
    <property type="match status" value="1"/>
</dbReference>
<dbReference type="PANTHER" id="PTHR35110:SF3">
    <property type="entry name" value="OS08G0360000 PROTEIN"/>
    <property type="match status" value="1"/>
</dbReference>
<name>A0A8T0RD78_PANVG</name>
<keyword evidence="2" id="KW-1185">Reference proteome</keyword>
<dbReference type="Proteomes" id="UP000823388">
    <property type="component" value="Chromosome 6K"/>
</dbReference>
<evidence type="ECO:0000313" key="2">
    <source>
        <dbReference type="Proteomes" id="UP000823388"/>
    </source>
</evidence>
<accession>A0A8T0RD78</accession>
<comment type="caution">
    <text evidence="1">The sequence shown here is derived from an EMBL/GenBank/DDBJ whole genome shotgun (WGS) entry which is preliminary data.</text>
</comment>
<protein>
    <submittedName>
        <fullName evidence="1">Uncharacterized protein</fullName>
    </submittedName>
</protein>
<gene>
    <name evidence="1" type="ORF">PVAP13_6KG218400</name>
</gene>